<feature type="compositionally biased region" description="Low complexity" evidence="1">
    <location>
        <begin position="144"/>
        <end position="164"/>
    </location>
</feature>
<dbReference type="Gene3D" id="3.10.129.10">
    <property type="entry name" value="Hotdog Thioesterase"/>
    <property type="match status" value="1"/>
</dbReference>
<name>A0A8T4IJJ7_9ACTN</name>
<sequence length="164" mass="17815">MRTGLRPRQRFTVRRTVSPHIIRMFGELTGDVNSRHMSGETDRPPLAHGLYLLATLIPMFTDGLDMVGHRLDIDVRGPAYAGDEVTATITVRSVRPAGAFGDTATLTFDLRNQREKVLATGSLDILATPRPDIAGSRTEHRPPRAAAARGTPEPTPSAAPEEVP</sequence>
<dbReference type="SUPFAM" id="SSF54637">
    <property type="entry name" value="Thioesterase/thiol ester dehydrase-isomerase"/>
    <property type="match status" value="1"/>
</dbReference>
<dbReference type="Proteomes" id="UP000675554">
    <property type="component" value="Unassembled WGS sequence"/>
</dbReference>
<evidence type="ECO:0000256" key="1">
    <source>
        <dbReference type="SAM" id="MobiDB-lite"/>
    </source>
</evidence>
<reference evidence="2" key="1">
    <citation type="submission" date="2021-04" db="EMBL/GenBank/DDBJ databases">
        <title>Sequencing of actinobacteria type strains.</title>
        <authorList>
            <person name="Nguyen G.-S."/>
            <person name="Wentzel A."/>
        </authorList>
    </citation>
    <scope>NUCLEOTIDE SEQUENCE</scope>
    <source>
        <strain evidence="2">DSM 42095</strain>
    </source>
</reference>
<dbReference type="CDD" id="cd03441">
    <property type="entry name" value="R_hydratase_like"/>
    <property type="match status" value="1"/>
</dbReference>
<gene>
    <name evidence="2" type="ORF">KDA82_04140</name>
</gene>
<dbReference type="AlphaFoldDB" id="A0A8T4IJJ7"/>
<feature type="region of interest" description="Disordered" evidence="1">
    <location>
        <begin position="128"/>
        <end position="164"/>
    </location>
</feature>
<comment type="caution">
    <text evidence="2">The sequence shown here is derived from an EMBL/GenBank/DDBJ whole genome shotgun (WGS) entry which is preliminary data.</text>
</comment>
<dbReference type="InterPro" id="IPR029069">
    <property type="entry name" value="HotDog_dom_sf"/>
</dbReference>
<keyword evidence="3" id="KW-1185">Reference proteome</keyword>
<protein>
    <submittedName>
        <fullName evidence="2">MaoC family dehydratase</fullName>
    </submittedName>
</protein>
<dbReference type="EMBL" id="JAGSMN010000079">
    <property type="protein sequence ID" value="MBR7672231.1"/>
    <property type="molecule type" value="Genomic_DNA"/>
</dbReference>
<proteinExistence type="predicted"/>
<evidence type="ECO:0000313" key="2">
    <source>
        <dbReference type="EMBL" id="MBR7672231.1"/>
    </source>
</evidence>
<organism evidence="2 3">
    <name type="scientific">Streptomyces daliensis</name>
    <dbReference type="NCBI Taxonomy" id="299421"/>
    <lineage>
        <taxon>Bacteria</taxon>
        <taxon>Bacillati</taxon>
        <taxon>Actinomycetota</taxon>
        <taxon>Actinomycetes</taxon>
        <taxon>Kitasatosporales</taxon>
        <taxon>Streptomycetaceae</taxon>
        <taxon>Streptomyces</taxon>
    </lineage>
</organism>
<evidence type="ECO:0000313" key="3">
    <source>
        <dbReference type="Proteomes" id="UP000675554"/>
    </source>
</evidence>
<accession>A0A8T4IJJ7</accession>